<dbReference type="InterPro" id="IPR000182">
    <property type="entry name" value="GNAT_dom"/>
</dbReference>
<evidence type="ECO:0000313" key="3">
    <source>
        <dbReference type="Proteomes" id="UP000275473"/>
    </source>
</evidence>
<evidence type="ECO:0000259" key="1">
    <source>
        <dbReference type="PROSITE" id="PS51186"/>
    </source>
</evidence>
<sequence>MSWKTYQFDELTTEELYDFLKLRVDVFVVEQNCPYPELDGLDQQAIHIAYGENGKTLAYARLVPAGVKYEAPSIGRVIVHPEARNRGLARRLLHQCIDFIQTHWKAEEIQLQGQVYLQQFYESVGFQTVSDIYEEDGIPHVDMKLHSKQLQD</sequence>
<dbReference type="RefSeq" id="WP_123166242.1">
    <property type="nucleotide sequence ID" value="NZ_RIAX01000012.1"/>
</dbReference>
<feature type="domain" description="N-acetyltransferase" evidence="1">
    <location>
        <begin position="6"/>
        <end position="148"/>
    </location>
</feature>
<reference evidence="2 3" key="1">
    <citation type="journal article" date="2018" name="Int. J. Syst. Evol. Microbiol.">
        <title>Planococcus salinus sp. nov., a moderately halophilic bacterium isolated from a saline-alkali soil.</title>
        <authorList>
            <person name="Gan L."/>
        </authorList>
    </citation>
    <scope>NUCLEOTIDE SEQUENCE [LARGE SCALE GENOMIC DNA]</scope>
    <source>
        <strain evidence="2 3">LCB217</strain>
    </source>
</reference>
<dbReference type="Gene3D" id="3.40.630.30">
    <property type="match status" value="1"/>
</dbReference>
<dbReference type="InterPro" id="IPR016181">
    <property type="entry name" value="Acyl_CoA_acyltransferase"/>
</dbReference>
<keyword evidence="2" id="KW-0808">Transferase</keyword>
<accession>A0A3M8P4J0</accession>
<gene>
    <name evidence="2" type="ORF">EEX84_13845</name>
</gene>
<evidence type="ECO:0000313" key="2">
    <source>
        <dbReference type="EMBL" id="RNF38542.1"/>
    </source>
</evidence>
<organism evidence="2 3">
    <name type="scientific">Planococcus salinus</name>
    <dbReference type="NCBI Taxonomy" id="1848460"/>
    <lineage>
        <taxon>Bacteria</taxon>
        <taxon>Bacillati</taxon>
        <taxon>Bacillota</taxon>
        <taxon>Bacilli</taxon>
        <taxon>Bacillales</taxon>
        <taxon>Caryophanaceae</taxon>
        <taxon>Planococcus</taxon>
    </lineage>
</organism>
<dbReference type="SUPFAM" id="SSF55729">
    <property type="entry name" value="Acyl-CoA N-acyltransferases (Nat)"/>
    <property type="match status" value="1"/>
</dbReference>
<dbReference type="OrthoDB" id="9796171at2"/>
<dbReference type="EMBL" id="RIAX01000012">
    <property type="protein sequence ID" value="RNF38542.1"/>
    <property type="molecule type" value="Genomic_DNA"/>
</dbReference>
<dbReference type="AlphaFoldDB" id="A0A3M8P4J0"/>
<dbReference type="Pfam" id="PF13673">
    <property type="entry name" value="Acetyltransf_10"/>
    <property type="match status" value="1"/>
</dbReference>
<dbReference type="CDD" id="cd04301">
    <property type="entry name" value="NAT_SF"/>
    <property type="match status" value="1"/>
</dbReference>
<protein>
    <submittedName>
        <fullName evidence="2">GNAT family N-acetyltransferase</fullName>
    </submittedName>
</protein>
<comment type="caution">
    <text evidence="2">The sequence shown here is derived from an EMBL/GenBank/DDBJ whole genome shotgun (WGS) entry which is preliminary data.</text>
</comment>
<keyword evidence="3" id="KW-1185">Reference proteome</keyword>
<dbReference type="PROSITE" id="PS51186">
    <property type="entry name" value="GNAT"/>
    <property type="match status" value="1"/>
</dbReference>
<dbReference type="Proteomes" id="UP000275473">
    <property type="component" value="Unassembled WGS sequence"/>
</dbReference>
<proteinExistence type="predicted"/>
<dbReference type="GO" id="GO:0016747">
    <property type="term" value="F:acyltransferase activity, transferring groups other than amino-acyl groups"/>
    <property type="evidence" value="ECO:0007669"/>
    <property type="project" value="InterPro"/>
</dbReference>
<name>A0A3M8P4J0_9BACL</name>